<gene>
    <name evidence="3" type="ORF">SAMN05421752_105167</name>
</gene>
<dbReference type="Pfam" id="PF26514">
    <property type="entry name" value="DUF8173"/>
    <property type="match status" value="1"/>
</dbReference>
<reference evidence="4" key="1">
    <citation type="submission" date="2017-01" db="EMBL/GenBank/DDBJ databases">
        <authorList>
            <person name="Varghese N."/>
            <person name="Submissions S."/>
        </authorList>
    </citation>
    <scope>NUCLEOTIDE SEQUENCE [LARGE SCALE GENOMIC DNA]</scope>
    <source>
        <strain evidence="4">type strain: HArc-</strain>
    </source>
</reference>
<keyword evidence="4" id="KW-1185">Reference proteome</keyword>
<feature type="domain" description="DUF8173" evidence="2">
    <location>
        <begin position="196"/>
        <end position="336"/>
    </location>
</feature>
<evidence type="ECO:0000256" key="1">
    <source>
        <dbReference type="SAM" id="Phobius"/>
    </source>
</evidence>
<dbReference type="OrthoDB" id="293642at2157"/>
<dbReference type="InterPro" id="IPR007607">
    <property type="entry name" value="BacA/B"/>
</dbReference>
<feature type="transmembrane region" description="Helical" evidence="1">
    <location>
        <begin position="193"/>
        <end position="214"/>
    </location>
</feature>
<keyword evidence="1" id="KW-0472">Membrane</keyword>
<evidence type="ECO:0000313" key="4">
    <source>
        <dbReference type="Proteomes" id="UP000185936"/>
    </source>
</evidence>
<proteinExistence type="predicted"/>
<evidence type="ECO:0000259" key="2">
    <source>
        <dbReference type="Pfam" id="PF26514"/>
    </source>
</evidence>
<sequence length="358" mass="36152">MNRKQVSRALVVAVIALVLVGTIPATVAAQSNSQTGGTVVVEEDETVDELEAFGGTVVVEGTVTGDVNAVAGEVRINGDVGGNVEAAAGSVTIAGTVDGDVEAATGSFTLTEDGTVGGDVAVGAGSAVIDGTIEGSAEIGAETITLGDDAAIAGDLRYGGSLEGNTDAVAGEIEQDSSIGVDLTPTIQPIASWLFSAYVLVLNLVFGAALLALFPRFSDRVAGRVARTPVRSGLVGLGVLIGIPILLIALAITVVGIPFSFVGAFGFALMVWIGIIYGRYAVAAWLLSVVGVGNRWLALVVGLVGGAALAQLPYVGSLLNLLIFLLGLGALTYGLYSHRKTARDEPRSEVGSDGPTTD</sequence>
<protein>
    <submittedName>
        <fullName evidence="3">Polymer-forming protein</fullName>
    </submittedName>
</protein>
<dbReference type="EMBL" id="FTNR01000005">
    <property type="protein sequence ID" value="SIR92988.1"/>
    <property type="molecule type" value="Genomic_DNA"/>
</dbReference>
<feature type="transmembrane region" description="Helical" evidence="1">
    <location>
        <begin position="234"/>
        <end position="259"/>
    </location>
</feature>
<organism evidence="3 4">
    <name type="scientific">Natronorubrum thiooxidans</name>
    <dbReference type="NCBI Taxonomy" id="308853"/>
    <lineage>
        <taxon>Archaea</taxon>
        <taxon>Methanobacteriati</taxon>
        <taxon>Methanobacteriota</taxon>
        <taxon>Stenosarchaea group</taxon>
        <taxon>Halobacteria</taxon>
        <taxon>Halobacteriales</taxon>
        <taxon>Natrialbaceae</taxon>
        <taxon>Natronorubrum</taxon>
    </lineage>
</organism>
<feature type="transmembrane region" description="Helical" evidence="1">
    <location>
        <begin position="318"/>
        <end position="336"/>
    </location>
</feature>
<dbReference type="STRING" id="308853.SAMN05421752_105167"/>
<dbReference type="RefSeq" id="WP_076608855.1">
    <property type="nucleotide sequence ID" value="NZ_FTNR01000005.1"/>
</dbReference>
<dbReference type="Pfam" id="PF04519">
    <property type="entry name" value="Bactofilin"/>
    <property type="match status" value="1"/>
</dbReference>
<dbReference type="InterPro" id="IPR058486">
    <property type="entry name" value="DUF8173"/>
</dbReference>
<dbReference type="Proteomes" id="UP000185936">
    <property type="component" value="Unassembled WGS sequence"/>
</dbReference>
<dbReference type="AlphaFoldDB" id="A0A1N7EY01"/>
<keyword evidence="1" id="KW-1133">Transmembrane helix</keyword>
<feature type="transmembrane region" description="Helical" evidence="1">
    <location>
        <begin position="265"/>
        <end position="289"/>
    </location>
</feature>
<keyword evidence="1" id="KW-0812">Transmembrane</keyword>
<name>A0A1N7EY01_9EURY</name>
<evidence type="ECO:0000313" key="3">
    <source>
        <dbReference type="EMBL" id="SIR92988.1"/>
    </source>
</evidence>
<accession>A0A1N7EY01</accession>